<dbReference type="PANTHER" id="PTHR44196:SF1">
    <property type="entry name" value="DEHYDROGENASE_REDUCTASE SDR FAMILY MEMBER 7B"/>
    <property type="match status" value="1"/>
</dbReference>
<keyword evidence="2" id="KW-0560">Oxidoreductase</keyword>
<dbReference type="PANTHER" id="PTHR44196">
    <property type="entry name" value="DEHYDROGENASE/REDUCTASE SDR FAMILY MEMBER 7B"/>
    <property type="match status" value="1"/>
</dbReference>
<dbReference type="GO" id="GO:0016491">
    <property type="term" value="F:oxidoreductase activity"/>
    <property type="evidence" value="ECO:0007669"/>
    <property type="project" value="UniProtKB-KW"/>
</dbReference>
<evidence type="ECO:0000256" key="1">
    <source>
        <dbReference type="ARBA" id="ARBA00006484"/>
    </source>
</evidence>
<evidence type="ECO:0000313" key="5">
    <source>
        <dbReference type="EMBL" id="RCL75524.1"/>
    </source>
</evidence>
<protein>
    <submittedName>
        <fullName evidence="5">SDR family NAD(P)-dependent oxidoreductase</fullName>
    </submittedName>
</protein>
<dbReference type="Proteomes" id="UP000252132">
    <property type="component" value="Unassembled WGS sequence"/>
</dbReference>
<organism evidence="5 6">
    <name type="scientific">PS1 clade bacterium</name>
    <dbReference type="NCBI Taxonomy" id="2175152"/>
    <lineage>
        <taxon>Bacteria</taxon>
        <taxon>Pseudomonadati</taxon>
        <taxon>Pseudomonadota</taxon>
        <taxon>Alphaproteobacteria</taxon>
        <taxon>PS1 clade</taxon>
    </lineage>
</organism>
<dbReference type="AlphaFoldDB" id="A0A368DV57"/>
<dbReference type="InterPro" id="IPR002347">
    <property type="entry name" value="SDR_fam"/>
</dbReference>
<evidence type="ECO:0000259" key="4">
    <source>
        <dbReference type="SMART" id="SM00822"/>
    </source>
</evidence>
<name>A0A368DV57_9PROT</name>
<feature type="domain" description="Ketoreductase" evidence="4">
    <location>
        <begin position="41"/>
        <end position="222"/>
    </location>
</feature>
<dbReference type="PRINTS" id="PR00081">
    <property type="entry name" value="GDHRDH"/>
</dbReference>
<dbReference type="FunFam" id="3.40.50.720:FF:000084">
    <property type="entry name" value="Short-chain dehydrogenase reductase"/>
    <property type="match status" value="1"/>
</dbReference>
<gene>
    <name evidence="5" type="ORF">DBW69_06235</name>
</gene>
<dbReference type="InterPro" id="IPR020904">
    <property type="entry name" value="Sc_DH/Rdtase_CS"/>
</dbReference>
<dbReference type="SMART" id="SM00822">
    <property type="entry name" value="PKS_KR"/>
    <property type="match status" value="1"/>
</dbReference>
<accession>A0A368DV57</accession>
<dbReference type="SUPFAM" id="SSF51735">
    <property type="entry name" value="NAD(P)-binding Rossmann-fold domains"/>
    <property type="match status" value="1"/>
</dbReference>
<dbReference type="InterPro" id="IPR057326">
    <property type="entry name" value="KR_dom"/>
</dbReference>
<reference evidence="5 6" key="1">
    <citation type="journal article" date="2018" name="Microbiome">
        <title>Fine metagenomic profile of the Mediterranean stratified and mixed water columns revealed by assembly and recruitment.</title>
        <authorList>
            <person name="Haro-Moreno J.M."/>
            <person name="Lopez-Perez M."/>
            <person name="De La Torre J.R."/>
            <person name="Picazo A."/>
            <person name="Camacho A."/>
            <person name="Rodriguez-Valera F."/>
        </authorList>
    </citation>
    <scope>NUCLEOTIDE SEQUENCE [LARGE SCALE GENOMIC DNA]</scope>
    <source>
        <strain evidence="5">MED-G55</strain>
    </source>
</reference>
<evidence type="ECO:0000256" key="2">
    <source>
        <dbReference type="ARBA" id="ARBA00023002"/>
    </source>
</evidence>
<dbReference type="PROSITE" id="PS00061">
    <property type="entry name" value="ADH_SHORT"/>
    <property type="match status" value="1"/>
</dbReference>
<proteinExistence type="inferred from homology"/>
<dbReference type="EMBL" id="QOQF01000032">
    <property type="protein sequence ID" value="RCL75524.1"/>
    <property type="molecule type" value="Genomic_DNA"/>
</dbReference>
<comment type="caution">
    <text evidence="5">The sequence shown here is derived from an EMBL/GenBank/DDBJ whole genome shotgun (WGS) entry which is preliminary data.</text>
</comment>
<dbReference type="Pfam" id="PF00106">
    <property type="entry name" value="adh_short"/>
    <property type="match status" value="1"/>
</dbReference>
<dbReference type="InterPro" id="IPR036291">
    <property type="entry name" value="NAD(P)-bd_dom_sf"/>
</dbReference>
<dbReference type="GO" id="GO:0016020">
    <property type="term" value="C:membrane"/>
    <property type="evidence" value="ECO:0007669"/>
    <property type="project" value="TreeGrafter"/>
</dbReference>
<dbReference type="Gene3D" id="3.40.50.720">
    <property type="entry name" value="NAD(P)-binding Rossmann-like Domain"/>
    <property type="match status" value="1"/>
</dbReference>
<sequence>MSFRPINLSKDVAEKVQAKVNLHVSLLIAYRRLLMTQLNGKVFIITGSGDGIGRTTAQAAAQKGAHIIVNDLNPDAAEETAKLIQNDGGKADHFQLDVTDRDAVFELSKRVETDFGSADLLLNNAGVSMRVSVEKMTVEEMEWMMGINFYGVLNGTQAFLSQIKENNGHIINVSSILGLIGMSTQSAYNAAKFAVAGFSEALRLEMLEHDVRVSTVFPGGVRTKIATRTRLPQDEDTEEARSELQKGFNQMAFTTPMDAGKVIVKGIEKESPRILIGRDALHIDIMRRLFPARYAKYLGLTRGLNP</sequence>
<evidence type="ECO:0000256" key="3">
    <source>
        <dbReference type="RuleBase" id="RU000363"/>
    </source>
</evidence>
<dbReference type="PRINTS" id="PR00080">
    <property type="entry name" value="SDRFAMILY"/>
</dbReference>
<evidence type="ECO:0000313" key="6">
    <source>
        <dbReference type="Proteomes" id="UP000252132"/>
    </source>
</evidence>
<comment type="similarity">
    <text evidence="1 3">Belongs to the short-chain dehydrogenases/reductases (SDR) family.</text>
</comment>
<dbReference type="CDD" id="cd05233">
    <property type="entry name" value="SDR_c"/>
    <property type="match status" value="1"/>
</dbReference>